<dbReference type="InterPro" id="IPR029016">
    <property type="entry name" value="GAF-like_dom_sf"/>
</dbReference>
<dbReference type="KEGG" id="dpd:Deipe_3960"/>
<dbReference type="InterPro" id="IPR014757">
    <property type="entry name" value="Tscrpt_reg_IclR_C"/>
</dbReference>
<dbReference type="Proteomes" id="UP000010467">
    <property type="component" value="Plasmid pDEIPE01"/>
</dbReference>
<keyword evidence="3" id="KW-0804">Transcription</keyword>
<sequence length="263" mass="28655">MGTRKDGCFLNSTVLKTLSLLELFTNHPSLSLQQISELAGLPKGSAHRLVTTLQAAGLLQRATNGHYMLGYSFLHYGNLVAERVNIRQLALAPMRTLLEATGEAVSLVLQDGTEAIYVERFESTQPVRTYTRIGRRAPLYAGACPRAILTFRTDQEIHAYLQNAPLTPYASGTITDPTTLWQKILRDRTTGFTVSYSELEDATAGVAAPVFAANGVVAASISLSGPEFRFQQERIPFLAHQTRHAAQQLSKQLGAPTAPSTLV</sequence>
<dbReference type="PANTHER" id="PTHR30136">
    <property type="entry name" value="HELIX-TURN-HELIX TRANSCRIPTIONAL REGULATOR, ICLR FAMILY"/>
    <property type="match status" value="1"/>
</dbReference>
<evidence type="ECO:0000256" key="2">
    <source>
        <dbReference type="ARBA" id="ARBA00023125"/>
    </source>
</evidence>
<keyword evidence="2" id="KW-0238">DNA-binding</keyword>
<keyword evidence="7" id="KW-1185">Reference proteome</keyword>
<dbReference type="EMBL" id="CP003383">
    <property type="protein sequence ID" value="AFZ69364.1"/>
    <property type="molecule type" value="Genomic_DNA"/>
</dbReference>
<feature type="domain" description="IclR-ED" evidence="5">
    <location>
        <begin position="72"/>
        <end position="255"/>
    </location>
</feature>
<dbReference type="SMART" id="SM00346">
    <property type="entry name" value="HTH_ICLR"/>
    <property type="match status" value="1"/>
</dbReference>
<reference evidence="7" key="1">
    <citation type="submission" date="2012-03" db="EMBL/GenBank/DDBJ databases">
        <title>Complete sequence of plasmid 1 of Deinococcus peraridilitoris DSM 19664.</title>
        <authorList>
            <person name="Lucas S."/>
            <person name="Copeland A."/>
            <person name="Lapidus A."/>
            <person name="Glavina del Rio T."/>
            <person name="Dalin E."/>
            <person name="Tice H."/>
            <person name="Bruce D."/>
            <person name="Goodwin L."/>
            <person name="Pitluck S."/>
            <person name="Peters L."/>
            <person name="Mikhailova N."/>
            <person name="Lu M."/>
            <person name="Kyrpides N."/>
            <person name="Mavromatis K."/>
            <person name="Ivanova N."/>
            <person name="Brettin T."/>
            <person name="Detter J.C."/>
            <person name="Han C."/>
            <person name="Larimer F."/>
            <person name="Land M."/>
            <person name="Hauser L."/>
            <person name="Markowitz V."/>
            <person name="Cheng J.-F."/>
            <person name="Hugenholtz P."/>
            <person name="Woyke T."/>
            <person name="Wu D."/>
            <person name="Pukall R."/>
            <person name="Steenblock K."/>
            <person name="Brambilla E."/>
            <person name="Klenk H.-P."/>
            <person name="Eisen J.A."/>
        </authorList>
    </citation>
    <scope>NUCLEOTIDE SEQUENCE [LARGE SCALE GENOMIC DNA]</scope>
    <source>
        <strain evidence="7">DSM 19664 / LMG 22246 / CIP 109416 / KR-200</strain>
        <plasmid evidence="7">Plasmid pDEIPE01</plasmid>
    </source>
</reference>
<evidence type="ECO:0000313" key="6">
    <source>
        <dbReference type="EMBL" id="AFZ69364.1"/>
    </source>
</evidence>
<dbReference type="PANTHER" id="PTHR30136:SF24">
    <property type="entry name" value="HTH-TYPE TRANSCRIPTIONAL REPRESSOR ALLR"/>
    <property type="match status" value="1"/>
</dbReference>
<dbReference type="InterPro" id="IPR036388">
    <property type="entry name" value="WH-like_DNA-bd_sf"/>
</dbReference>
<dbReference type="SUPFAM" id="SSF55781">
    <property type="entry name" value="GAF domain-like"/>
    <property type="match status" value="1"/>
</dbReference>
<evidence type="ECO:0000259" key="4">
    <source>
        <dbReference type="PROSITE" id="PS51077"/>
    </source>
</evidence>
<evidence type="ECO:0000256" key="3">
    <source>
        <dbReference type="ARBA" id="ARBA00023163"/>
    </source>
</evidence>
<dbReference type="InterPro" id="IPR036390">
    <property type="entry name" value="WH_DNA-bd_sf"/>
</dbReference>
<dbReference type="AlphaFoldDB" id="L0A7D4"/>
<dbReference type="Pfam" id="PF01614">
    <property type="entry name" value="IclR_C"/>
    <property type="match status" value="1"/>
</dbReference>
<dbReference type="GO" id="GO:0003700">
    <property type="term" value="F:DNA-binding transcription factor activity"/>
    <property type="evidence" value="ECO:0007669"/>
    <property type="project" value="TreeGrafter"/>
</dbReference>
<dbReference type="GO" id="GO:0045892">
    <property type="term" value="P:negative regulation of DNA-templated transcription"/>
    <property type="evidence" value="ECO:0007669"/>
    <property type="project" value="TreeGrafter"/>
</dbReference>
<dbReference type="GO" id="GO:0003677">
    <property type="term" value="F:DNA binding"/>
    <property type="evidence" value="ECO:0007669"/>
    <property type="project" value="UniProtKB-KW"/>
</dbReference>
<dbReference type="InterPro" id="IPR050707">
    <property type="entry name" value="HTH_MetabolicPath_Reg"/>
</dbReference>
<gene>
    <name evidence="6" type="ordered locus">Deipe_3960</name>
</gene>
<proteinExistence type="predicted"/>
<name>L0A7D4_DEIPD</name>
<dbReference type="PATRIC" id="fig|937777.3.peg.3976"/>
<evidence type="ECO:0000259" key="5">
    <source>
        <dbReference type="PROSITE" id="PS51078"/>
    </source>
</evidence>
<keyword evidence="6" id="KW-0614">Plasmid</keyword>
<evidence type="ECO:0000313" key="7">
    <source>
        <dbReference type="Proteomes" id="UP000010467"/>
    </source>
</evidence>
<dbReference type="Pfam" id="PF09339">
    <property type="entry name" value="HTH_IclR"/>
    <property type="match status" value="1"/>
</dbReference>
<protein>
    <submittedName>
        <fullName evidence="6">Transcriptional regulator</fullName>
    </submittedName>
</protein>
<dbReference type="PROSITE" id="PS51078">
    <property type="entry name" value="ICLR_ED"/>
    <property type="match status" value="1"/>
</dbReference>
<dbReference type="InterPro" id="IPR005471">
    <property type="entry name" value="Tscrpt_reg_IclR_N"/>
</dbReference>
<dbReference type="Gene3D" id="1.10.10.10">
    <property type="entry name" value="Winged helix-like DNA-binding domain superfamily/Winged helix DNA-binding domain"/>
    <property type="match status" value="1"/>
</dbReference>
<feature type="domain" description="HTH iclR-type" evidence="4">
    <location>
        <begin position="11"/>
        <end position="71"/>
    </location>
</feature>
<evidence type="ECO:0000256" key="1">
    <source>
        <dbReference type="ARBA" id="ARBA00023015"/>
    </source>
</evidence>
<organism evidence="6 7">
    <name type="scientific">Deinococcus peraridilitoris (strain DSM 19664 / LMG 22246 / CIP 109416 / KR-200)</name>
    <dbReference type="NCBI Taxonomy" id="937777"/>
    <lineage>
        <taxon>Bacteria</taxon>
        <taxon>Thermotogati</taxon>
        <taxon>Deinococcota</taxon>
        <taxon>Deinococci</taxon>
        <taxon>Deinococcales</taxon>
        <taxon>Deinococcaceae</taxon>
        <taxon>Deinococcus</taxon>
    </lineage>
</organism>
<dbReference type="SUPFAM" id="SSF46785">
    <property type="entry name" value="Winged helix' DNA-binding domain"/>
    <property type="match status" value="1"/>
</dbReference>
<dbReference type="Gene3D" id="3.30.450.40">
    <property type="match status" value="1"/>
</dbReference>
<keyword evidence="1" id="KW-0805">Transcription regulation</keyword>
<dbReference type="PROSITE" id="PS51077">
    <property type="entry name" value="HTH_ICLR"/>
    <property type="match status" value="1"/>
</dbReference>
<dbReference type="HOGENOM" id="CLU_062618_4_3_0"/>
<geneLocation type="plasmid" evidence="6 7">
    <name>pDEIPE01</name>
</geneLocation>
<accession>L0A7D4</accession>